<feature type="region of interest" description="Disordered" evidence="1">
    <location>
        <begin position="1"/>
        <end position="59"/>
    </location>
</feature>
<dbReference type="RefSeq" id="WP_252445905.1">
    <property type="nucleotide sequence ID" value="NZ_JAGSOV010000082.1"/>
</dbReference>
<accession>A0ABT1ACR8</accession>
<evidence type="ECO:0008006" key="4">
    <source>
        <dbReference type="Google" id="ProtNLM"/>
    </source>
</evidence>
<dbReference type="Proteomes" id="UP001165283">
    <property type="component" value="Unassembled WGS sequence"/>
</dbReference>
<evidence type="ECO:0000313" key="3">
    <source>
        <dbReference type="Proteomes" id="UP001165283"/>
    </source>
</evidence>
<evidence type="ECO:0000256" key="1">
    <source>
        <dbReference type="SAM" id="MobiDB-lite"/>
    </source>
</evidence>
<comment type="caution">
    <text evidence="2">The sequence shown here is derived from an EMBL/GenBank/DDBJ whole genome shotgun (WGS) entry which is preliminary data.</text>
</comment>
<organism evidence="2 3">
    <name type="scientific">Pseudonocardia humida</name>
    <dbReference type="NCBI Taxonomy" id="2800819"/>
    <lineage>
        <taxon>Bacteria</taxon>
        <taxon>Bacillati</taxon>
        <taxon>Actinomycetota</taxon>
        <taxon>Actinomycetes</taxon>
        <taxon>Pseudonocardiales</taxon>
        <taxon>Pseudonocardiaceae</taxon>
        <taxon>Pseudonocardia</taxon>
    </lineage>
</organism>
<feature type="compositionally biased region" description="Acidic residues" evidence="1">
    <location>
        <begin position="49"/>
        <end position="59"/>
    </location>
</feature>
<proteinExistence type="predicted"/>
<sequence length="59" mass="6406">MSSAERPEADVAEQSRDVVEDEQTIDRGVEVDPDAPLADVLEQRQDAGFPDEDEAPHAG</sequence>
<keyword evidence="3" id="KW-1185">Reference proteome</keyword>
<evidence type="ECO:0000313" key="2">
    <source>
        <dbReference type="EMBL" id="MCO1660409.1"/>
    </source>
</evidence>
<reference evidence="2" key="1">
    <citation type="submission" date="2021-04" db="EMBL/GenBank/DDBJ databases">
        <title>Pseudonocardia sp. nov., isolated from sandy soil of mangrove forest.</title>
        <authorList>
            <person name="Zan Z."/>
            <person name="Huang R."/>
            <person name="Liu W."/>
        </authorList>
    </citation>
    <scope>NUCLEOTIDE SEQUENCE</scope>
    <source>
        <strain evidence="2">S2-4</strain>
    </source>
</reference>
<feature type="compositionally biased region" description="Basic and acidic residues" evidence="1">
    <location>
        <begin position="1"/>
        <end position="30"/>
    </location>
</feature>
<gene>
    <name evidence="2" type="ORF">KDL28_35655</name>
</gene>
<dbReference type="EMBL" id="JAGSOV010000082">
    <property type="protein sequence ID" value="MCO1660409.1"/>
    <property type="molecule type" value="Genomic_DNA"/>
</dbReference>
<protein>
    <recommendedName>
        <fullName evidence="4">DUF5709 domain-containing protein</fullName>
    </recommendedName>
</protein>
<name>A0ABT1ACR8_9PSEU</name>